<evidence type="ECO:0000313" key="1">
    <source>
        <dbReference type="EMBL" id="SAL52140.1"/>
    </source>
</evidence>
<dbReference type="RefSeq" id="WP_060858567.1">
    <property type="nucleotide sequence ID" value="NZ_FCOC02000027.1"/>
</dbReference>
<reference evidence="1 2" key="1">
    <citation type="submission" date="2016-01" db="EMBL/GenBank/DDBJ databases">
        <authorList>
            <person name="Oliw E.H."/>
        </authorList>
    </citation>
    <scope>NUCLEOTIDE SEQUENCE [LARGE SCALE GENOMIC DNA]</scope>
    <source>
        <strain evidence="1">LMG 22029</strain>
    </source>
</reference>
<dbReference type="AlphaFoldDB" id="A0A158I7X2"/>
<accession>A0A158I7X2</accession>
<dbReference type="InterPro" id="IPR021947">
    <property type="entry name" value="DUF3564"/>
</dbReference>
<dbReference type="EMBL" id="FCOC02000027">
    <property type="protein sequence ID" value="SAL52140.1"/>
    <property type="molecule type" value="Genomic_DNA"/>
</dbReference>
<organism evidence="1 2">
    <name type="scientific">Caballeronia sordidicola</name>
    <name type="common">Burkholderia sordidicola</name>
    <dbReference type="NCBI Taxonomy" id="196367"/>
    <lineage>
        <taxon>Bacteria</taxon>
        <taxon>Pseudomonadati</taxon>
        <taxon>Pseudomonadota</taxon>
        <taxon>Betaproteobacteria</taxon>
        <taxon>Burkholderiales</taxon>
        <taxon>Burkholderiaceae</taxon>
        <taxon>Caballeronia</taxon>
    </lineage>
</organism>
<name>A0A158I7X2_CABSO</name>
<proteinExistence type="predicted"/>
<gene>
    <name evidence="1" type="ORF">AWB64_05598</name>
</gene>
<sequence length="122" mass="12958">MRITMHIDTFDRVSPCGYAILEIDKDTRRWVLSSQCGVTLSHEGSLIAGPNGTVVCGPSGAQYLCVLEGLDTASAHGPFEGETGAAMWYADLGIQPVAGHWHVELTEDCEGPLGSSAANKPR</sequence>
<dbReference type="Proteomes" id="UP000054893">
    <property type="component" value="Unassembled WGS sequence"/>
</dbReference>
<dbReference type="Pfam" id="PF12087">
    <property type="entry name" value="DUF3564"/>
    <property type="match status" value="1"/>
</dbReference>
<evidence type="ECO:0008006" key="3">
    <source>
        <dbReference type="Google" id="ProtNLM"/>
    </source>
</evidence>
<protein>
    <recommendedName>
        <fullName evidence="3">DUF3564 family protein</fullName>
    </recommendedName>
</protein>
<evidence type="ECO:0000313" key="2">
    <source>
        <dbReference type="Proteomes" id="UP000054893"/>
    </source>
</evidence>
<dbReference type="OrthoDB" id="9130047at2"/>